<keyword evidence="5" id="KW-0699">rRNA-binding</keyword>
<dbReference type="InterPro" id="IPR001971">
    <property type="entry name" value="Ribosomal_uS11"/>
</dbReference>
<dbReference type="SUPFAM" id="SSF53137">
    <property type="entry name" value="Translational machinery components"/>
    <property type="match status" value="1"/>
</dbReference>
<protein>
    <recommendedName>
        <fullName evidence="4 5">Small ribosomal subunit protein uS11</fullName>
    </recommendedName>
</protein>
<dbReference type="AlphaFoldDB" id="A0A1F8GT29"/>
<sequence length="143" mass="14743">MGKKRIVTTGGEGGEKKAEGSASKGAKKHVLRGIINITSSYNNTIVSVCDAQGAVVTWASAGNLGFKGARKSTPYAATLVAKEATERAKHMGLQEASVVVRGIGPGREAAIRGIVGTGITVSSIVDDTPQPHNGVKPPKPRRV</sequence>
<dbReference type="STRING" id="1802701.A3A33_00470"/>
<dbReference type="GO" id="GO:0005840">
    <property type="term" value="C:ribosome"/>
    <property type="evidence" value="ECO:0007669"/>
    <property type="project" value="UniProtKB-KW"/>
</dbReference>
<gene>
    <name evidence="5" type="primary">rpsK</name>
    <name evidence="8" type="ORF">A3A33_00470</name>
</gene>
<comment type="caution">
    <text evidence="8">The sequence shown here is derived from an EMBL/GenBank/DDBJ whole genome shotgun (WGS) entry which is preliminary data.</text>
</comment>
<name>A0A1F8GT29_9BACT</name>
<evidence type="ECO:0000256" key="4">
    <source>
        <dbReference type="ARBA" id="ARBA00035160"/>
    </source>
</evidence>
<evidence type="ECO:0000256" key="7">
    <source>
        <dbReference type="SAM" id="MobiDB-lite"/>
    </source>
</evidence>
<dbReference type="Proteomes" id="UP000179047">
    <property type="component" value="Unassembled WGS sequence"/>
</dbReference>
<dbReference type="GO" id="GO:0003735">
    <property type="term" value="F:structural constituent of ribosome"/>
    <property type="evidence" value="ECO:0007669"/>
    <property type="project" value="InterPro"/>
</dbReference>
<keyword evidence="2 5" id="KW-0689">Ribosomal protein</keyword>
<evidence type="ECO:0000313" key="9">
    <source>
        <dbReference type="Proteomes" id="UP000179047"/>
    </source>
</evidence>
<dbReference type="GO" id="GO:1990904">
    <property type="term" value="C:ribonucleoprotein complex"/>
    <property type="evidence" value="ECO:0007669"/>
    <property type="project" value="UniProtKB-KW"/>
</dbReference>
<feature type="region of interest" description="Disordered" evidence="7">
    <location>
        <begin position="1"/>
        <end position="23"/>
    </location>
</feature>
<keyword evidence="3 5" id="KW-0687">Ribonucleoprotein</keyword>
<comment type="similarity">
    <text evidence="1 5 6">Belongs to the universal ribosomal protein uS11 family.</text>
</comment>
<dbReference type="InterPro" id="IPR036967">
    <property type="entry name" value="Ribosomal_uS11_sf"/>
</dbReference>
<reference evidence="8 9" key="1">
    <citation type="journal article" date="2016" name="Nat. Commun.">
        <title>Thousands of microbial genomes shed light on interconnected biogeochemical processes in an aquifer system.</title>
        <authorList>
            <person name="Anantharaman K."/>
            <person name="Brown C.T."/>
            <person name="Hug L.A."/>
            <person name="Sharon I."/>
            <person name="Castelle C.J."/>
            <person name="Probst A.J."/>
            <person name="Thomas B.C."/>
            <person name="Singh A."/>
            <person name="Wilkins M.J."/>
            <person name="Karaoz U."/>
            <person name="Brodie E.L."/>
            <person name="Williams K.H."/>
            <person name="Hubbard S.S."/>
            <person name="Banfield J.F."/>
        </authorList>
    </citation>
    <scope>NUCLEOTIDE SEQUENCE [LARGE SCALE GENOMIC DNA]</scope>
</reference>
<dbReference type="GO" id="GO:0019843">
    <property type="term" value="F:rRNA binding"/>
    <property type="evidence" value="ECO:0007669"/>
    <property type="project" value="UniProtKB-UniRule"/>
</dbReference>
<comment type="function">
    <text evidence="5">Located on the platform of the 30S subunit, it bridges several disparate RNA helices of the 16S rRNA. Forms part of the Shine-Dalgarno cleft in the 70S ribosome.</text>
</comment>
<dbReference type="PROSITE" id="PS00054">
    <property type="entry name" value="RIBOSOMAL_S11"/>
    <property type="match status" value="1"/>
</dbReference>
<evidence type="ECO:0000256" key="1">
    <source>
        <dbReference type="ARBA" id="ARBA00006194"/>
    </source>
</evidence>
<evidence type="ECO:0000256" key="3">
    <source>
        <dbReference type="ARBA" id="ARBA00023274"/>
    </source>
</evidence>
<dbReference type="Gene3D" id="3.30.420.80">
    <property type="entry name" value="Ribosomal protein S11"/>
    <property type="match status" value="1"/>
</dbReference>
<evidence type="ECO:0000256" key="6">
    <source>
        <dbReference type="RuleBase" id="RU003629"/>
    </source>
</evidence>
<organism evidence="8 9">
    <name type="scientific">Candidatus Yanofskybacteria bacterium RIFCSPLOWO2_01_FULL_49_25</name>
    <dbReference type="NCBI Taxonomy" id="1802701"/>
    <lineage>
        <taxon>Bacteria</taxon>
        <taxon>Candidatus Yanofskyibacteriota</taxon>
    </lineage>
</organism>
<keyword evidence="5" id="KW-0694">RNA-binding</keyword>
<dbReference type="EMBL" id="MGKP01000027">
    <property type="protein sequence ID" value="OGN27796.1"/>
    <property type="molecule type" value="Genomic_DNA"/>
</dbReference>
<proteinExistence type="inferred from homology"/>
<evidence type="ECO:0000313" key="8">
    <source>
        <dbReference type="EMBL" id="OGN27796.1"/>
    </source>
</evidence>
<dbReference type="HAMAP" id="MF_01310">
    <property type="entry name" value="Ribosomal_uS11"/>
    <property type="match status" value="1"/>
</dbReference>
<feature type="region of interest" description="Disordered" evidence="7">
    <location>
        <begin position="123"/>
        <end position="143"/>
    </location>
</feature>
<evidence type="ECO:0000256" key="5">
    <source>
        <dbReference type="HAMAP-Rule" id="MF_01310"/>
    </source>
</evidence>
<dbReference type="GO" id="GO:0006412">
    <property type="term" value="P:translation"/>
    <property type="evidence" value="ECO:0007669"/>
    <property type="project" value="UniProtKB-UniRule"/>
</dbReference>
<evidence type="ECO:0000256" key="2">
    <source>
        <dbReference type="ARBA" id="ARBA00022980"/>
    </source>
</evidence>
<dbReference type="NCBIfam" id="NF003698">
    <property type="entry name" value="PRK05309.1"/>
    <property type="match status" value="1"/>
</dbReference>
<comment type="subunit">
    <text evidence="5">Part of the 30S ribosomal subunit. Interacts with proteins S7 and S18. Binds to IF-3.</text>
</comment>
<dbReference type="Pfam" id="PF00411">
    <property type="entry name" value="Ribosomal_S11"/>
    <property type="match status" value="1"/>
</dbReference>
<dbReference type="PIRSF" id="PIRSF002131">
    <property type="entry name" value="Ribosomal_S11"/>
    <property type="match status" value="1"/>
</dbReference>
<dbReference type="PANTHER" id="PTHR11759">
    <property type="entry name" value="40S RIBOSOMAL PROTEIN S14/30S RIBOSOMAL PROTEIN S11"/>
    <property type="match status" value="1"/>
</dbReference>
<dbReference type="InterPro" id="IPR018102">
    <property type="entry name" value="Ribosomal_uS11_CS"/>
</dbReference>
<accession>A0A1F8GT29</accession>